<dbReference type="AlphaFoldDB" id="M8CVG5"/>
<dbReference type="EnsemblPlants" id="EMT27801">
    <property type="protein sequence ID" value="EMT27801"/>
    <property type="gene ID" value="F775_17676"/>
</dbReference>
<dbReference type="InterPro" id="IPR000916">
    <property type="entry name" value="Bet_v_I/MLP"/>
</dbReference>
<dbReference type="InterPro" id="IPR050279">
    <property type="entry name" value="Plant_def-hormone_signal"/>
</dbReference>
<accession>M8CVG5</accession>
<comment type="subcellular location">
    <subcellularLocation>
        <location evidence="1">Nucleus</location>
    </subcellularLocation>
</comment>
<organism evidence="4">
    <name type="scientific">Aegilops tauschii</name>
    <name type="common">Tausch's goatgrass</name>
    <name type="synonym">Aegilops squarrosa</name>
    <dbReference type="NCBI Taxonomy" id="37682"/>
    <lineage>
        <taxon>Eukaryota</taxon>
        <taxon>Viridiplantae</taxon>
        <taxon>Streptophyta</taxon>
        <taxon>Embryophyta</taxon>
        <taxon>Tracheophyta</taxon>
        <taxon>Spermatophyta</taxon>
        <taxon>Magnoliopsida</taxon>
        <taxon>Liliopsida</taxon>
        <taxon>Poales</taxon>
        <taxon>Poaceae</taxon>
        <taxon>BOP clade</taxon>
        <taxon>Pooideae</taxon>
        <taxon>Triticodae</taxon>
        <taxon>Triticeae</taxon>
        <taxon>Triticinae</taxon>
        <taxon>Aegilops</taxon>
    </lineage>
</organism>
<evidence type="ECO:0000259" key="3">
    <source>
        <dbReference type="Pfam" id="PF00407"/>
    </source>
</evidence>
<feature type="domain" description="Bet v I/Major latex protein" evidence="3">
    <location>
        <begin position="38"/>
        <end position="182"/>
    </location>
</feature>
<dbReference type="CDD" id="cd07816">
    <property type="entry name" value="Bet_v1-like"/>
    <property type="match status" value="1"/>
</dbReference>
<name>M8CVG5_AEGTA</name>
<dbReference type="ExpressionAtlas" id="M8CVG5">
    <property type="expression patterns" value="baseline"/>
</dbReference>
<dbReference type="GO" id="GO:0009738">
    <property type="term" value="P:abscisic acid-activated signaling pathway"/>
    <property type="evidence" value="ECO:0007669"/>
    <property type="project" value="TreeGrafter"/>
</dbReference>
<protein>
    <submittedName>
        <fullName evidence="4">S-norcoclaurine synthase</fullName>
    </submittedName>
</protein>
<dbReference type="GO" id="GO:0004864">
    <property type="term" value="F:protein phosphatase inhibitor activity"/>
    <property type="evidence" value="ECO:0007669"/>
    <property type="project" value="TreeGrafter"/>
</dbReference>
<evidence type="ECO:0000256" key="1">
    <source>
        <dbReference type="ARBA" id="ARBA00004123"/>
    </source>
</evidence>
<dbReference type="GO" id="GO:0038023">
    <property type="term" value="F:signaling receptor activity"/>
    <property type="evidence" value="ECO:0007669"/>
    <property type="project" value="TreeGrafter"/>
</dbReference>
<dbReference type="Pfam" id="PF00407">
    <property type="entry name" value="Bet_v_1"/>
    <property type="match status" value="1"/>
</dbReference>
<evidence type="ECO:0000313" key="4">
    <source>
        <dbReference type="EnsemblPlants" id="EMT27801"/>
    </source>
</evidence>
<dbReference type="GO" id="GO:0005737">
    <property type="term" value="C:cytoplasm"/>
    <property type="evidence" value="ECO:0007669"/>
    <property type="project" value="TreeGrafter"/>
</dbReference>
<dbReference type="InterPro" id="IPR023393">
    <property type="entry name" value="START-like_dom_sf"/>
</dbReference>
<dbReference type="GO" id="GO:0006952">
    <property type="term" value="P:defense response"/>
    <property type="evidence" value="ECO:0007669"/>
    <property type="project" value="InterPro"/>
</dbReference>
<comment type="similarity">
    <text evidence="2">Belongs to the BetVI family.</text>
</comment>
<dbReference type="FunFam" id="3.30.530.20:FF:000033">
    <property type="entry name" value="S-norcoclaurine synthase"/>
    <property type="match status" value="1"/>
</dbReference>
<dbReference type="PANTHER" id="PTHR31213:SF68">
    <property type="entry name" value="BET V I_MAJOR LATEX PROTEIN DOMAIN-CONTAINING PROTEIN"/>
    <property type="match status" value="1"/>
</dbReference>
<sequence>MTRVLHRKNPCSKRLELTLQSLASHTELTEAMKGNLCHEFETGLPAADVWEIYGGLRIGQLVPELLPDMLKKVELVDGDGGVGTVLHLTYSPGIPGFEYQKEKFIKIDNENYVKGALVVEGGVLDHGFQKCLVRFEIIGQTNETSAIRSTIEYEIDDDKTDNASFVSTSGVAHIAEAITNYIKAQKSAEQAREETLREVWSFLNPSFNGGPQPKVVPDPGFDQCSGSLYSVENSVISTPPKFNTASCKHDWPETRVMLRMSILAKFEIIGKGPSPSVIRSAIEYEIDEGRPKLEAMVSTAPLAATAENFAGYVK</sequence>
<dbReference type="GO" id="GO:0005634">
    <property type="term" value="C:nucleus"/>
    <property type="evidence" value="ECO:0007669"/>
    <property type="project" value="UniProtKB-SubCell"/>
</dbReference>
<dbReference type="GO" id="GO:0010427">
    <property type="term" value="F:abscisic acid binding"/>
    <property type="evidence" value="ECO:0007669"/>
    <property type="project" value="TreeGrafter"/>
</dbReference>
<evidence type="ECO:0000256" key="2">
    <source>
        <dbReference type="ARBA" id="ARBA00009744"/>
    </source>
</evidence>
<proteinExistence type="inferred from homology"/>
<dbReference type="SUPFAM" id="SSF55961">
    <property type="entry name" value="Bet v1-like"/>
    <property type="match status" value="1"/>
</dbReference>
<dbReference type="PANTHER" id="PTHR31213">
    <property type="entry name" value="OS08G0374000 PROTEIN-RELATED"/>
    <property type="match status" value="1"/>
</dbReference>
<dbReference type="Gene3D" id="3.30.530.20">
    <property type="match status" value="1"/>
</dbReference>
<reference evidence="4" key="1">
    <citation type="submission" date="2015-06" db="UniProtKB">
        <authorList>
            <consortium name="EnsemblPlants"/>
        </authorList>
    </citation>
    <scope>IDENTIFICATION</scope>
</reference>